<feature type="compositionally biased region" description="Polar residues" evidence="1">
    <location>
        <begin position="51"/>
        <end position="60"/>
    </location>
</feature>
<dbReference type="EMBL" id="WUQX01000001">
    <property type="protein sequence ID" value="MXP77051.1"/>
    <property type="molecule type" value="Genomic_DNA"/>
</dbReference>
<accession>A0A7X3SK58</accession>
<feature type="compositionally biased region" description="Polar residues" evidence="1">
    <location>
        <begin position="32"/>
        <end position="43"/>
    </location>
</feature>
<evidence type="ECO:0000256" key="1">
    <source>
        <dbReference type="SAM" id="MobiDB-lite"/>
    </source>
</evidence>
<keyword evidence="3" id="KW-1185">Reference proteome</keyword>
<sequence length="181" mass="20399">MSILMMPNNMQKERMRKEDIKQTDIKEDSGKISDSANPDSTSKIIRFHPVGSSSDTSKAAQPNRIDTRPAFDRYIPEKSVEQKSYGHYKLVSDERGNQKIQFSEPAENPTGNSEGIPAAEASGRENADSISKDGLKIQKLKKKRLELKQQILSESDPQKAEQLKNKLALIERKIKSQNSQQ</sequence>
<feature type="compositionally biased region" description="Basic and acidic residues" evidence="1">
    <location>
        <begin position="65"/>
        <end position="78"/>
    </location>
</feature>
<feature type="region of interest" description="Disordered" evidence="1">
    <location>
        <begin position="1"/>
        <end position="78"/>
    </location>
</feature>
<feature type="compositionally biased region" description="Basic and acidic residues" evidence="1">
    <location>
        <begin position="11"/>
        <end position="31"/>
    </location>
</feature>
<protein>
    <submittedName>
        <fullName evidence="2">Uncharacterized protein</fullName>
    </submittedName>
</protein>
<name>A0A7X3SK58_9FIRM</name>
<feature type="region of interest" description="Disordered" evidence="1">
    <location>
        <begin position="92"/>
        <end position="135"/>
    </location>
</feature>
<feature type="compositionally biased region" description="Basic and acidic residues" evidence="1">
    <location>
        <begin position="122"/>
        <end position="135"/>
    </location>
</feature>
<proteinExistence type="predicted"/>
<dbReference type="AlphaFoldDB" id="A0A7X3SK58"/>
<evidence type="ECO:0000313" key="3">
    <source>
        <dbReference type="Proteomes" id="UP000460412"/>
    </source>
</evidence>
<evidence type="ECO:0000313" key="2">
    <source>
        <dbReference type="EMBL" id="MXP77051.1"/>
    </source>
</evidence>
<gene>
    <name evidence="2" type="ORF">GN277_17185</name>
</gene>
<organism evidence="2 3">
    <name type="scientific">Sporofaciens musculi</name>
    <dbReference type="NCBI Taxonomy" id="2681861"/>
    <lineage>
        <taxon>Bacteria</taxon>
        <taxon>Bacillati</taxon>
        <taxon>Bacillota</taxon>
        <taxon>Clostridia</taxon>
        <taxon>Lachnospirales</taxon>
        <taxon>Lachnospiraceae</taxon>
        <taxon>Sporofaciens</taxon>
    </lineage>
</organism>
<dbReference type="Proteomes" id="UP000460412">
    <property type="component" value="Unassembled WGS sequence"/>
</dbReference>
<reference evidence="2 3" key="1">
    <citation type="submission" date="2019-12" db="EMBL/GenBank/DDBJ databases">
        <title>Sporaefaciens musculi gen. nov., sp. nov., a novel bacterium isolated from the caecum of an obese mouse.</title>
        <authorList>
            <person name="Rasmussen T.S."/>
            <person name="Streidl T."/>
            <person name="Hitch T.C.A."/>
            <person name="Wortmann E."/>
            <person name="Deptula P."/>
            <person name="Hansen M."/>
            <person name="Nielsen D.S."/>
            <person name="Clavel T."/>
            <person name="Vogensen F.K."/>
        </authorList>
    </citation>
    <scope>NUCLEOTIDE SEQUENCE [LARGE SCALE GENOMIC DNA]</scope>
    <source>
        <strain evidence="2 3">WCA-9-b2</strain>
    </source>
</reference>
<comment type="caution">
    <text evidence="2">The sequence shown here is derived from an EMBL/GenBank/DDBJ whole genome shotgun (WGS) entry which is preliminary data.</text>
</comment>
<dbReference type="RefSeq" id="WP_159752098.1">
    <property type="nucleotide sequence ID" value="NZ_WUQX01000001.1"/>
</dbReference>